<feature type="compositionally biased region" description="Basic and acidic residues" evidence="1">
    <location>
        <begin position="100"/>
        <end position="115"/>
    </location>
</feature>
<feature type="region of interest" description="Disordered" evidence="1">
    <location>
        <begin position="100"/>
        <end position="142"/>
    </location>
</feature>
<evidence type="ECO:0000313" key="2">
    <source>
        <dbReference type="EMBL" id="VDP43385.1"/>
    </source>
</evidence>
<evidence type="ECO:0000256" key="1">
    <source>
        <dbReference type="SAM" id="MobiDB-lite"/>
    </source>
</evidence>
<feature type="compositionally biased region" description="Polar residues" evidence="1">
    <location>
        <begin position="18"/>
        <end position="41"/>
    </location>
</feature>
<organism evidence="4">
    <name type="scientific">Schistosoma curassoni</name>
    <dbReference type="NCBI Taxonomy" id="6186"/>
    <lineage>
        <taxon>Eukaryota</taxon>
        <taxon>Metazoa</taxon>
        <taxon>Spiralia</taxon>
        <taxon>Lophotrochozoa</taxon>
        <taxon>Platyhelminthes</taxon>
        <taxon>Trematoda</taxon>
        <taxon>Digenea</taxon>
        <taxon>Strigeidida</taxon>
        <taxon>Schistosomatoidea</taxon>
        <taxon>Schistosomatidae</taxon>
        <taxon>Schistosoma</taxon>
    </lineage>
</organism>
<evidence type="ECO:0000313" key="3">
    <source>
        <dbReference type="Proteomes" id="UP000279833"/>
    </source>
</evidence>
<name>A0A183K844_9TREM</name>
<feature type="region of interest" description="Disordered" evidence="1">
    <location>
        <begin position="1"/>
        <end position="57"/>
    </location>
</feature>
<reference evidence="2 3" key="2">
    <citation type="submission" date="2018-11" db="EMBL/GenBank/DDBJ databases">
        <authorList>
            <consortium name="Pathogen Informatics"/>
        </authorList>
    </citation>
    <scope>NUCLEOTIDE SEQUENCE [LARGE SCALE GENOMIC DNA]</scope>
    <source>
        <strain evidence="2">Dakar</strain>
        <strain evidence="3">Dakar, Senegal</strain>
    </source>
</reference>
<dbReference type="AlphaFoldDB" id="A0A183K844"/>
<keyword evidence="3" id="KW-1185">Reference proteome</keyword>
<reference evidence="4" key="1">
    <citation type="submission" date="2016-06" db="UniProtKB">
        <authorList>
            <consortium name="WormBaseParasite"/>
        </authorList>
    </citation>
    <scope>IDENTIFICATION</scope>
</reference>
<protein>
    <submittedName>
        <fullName evidence="2 4">Uncharacterized protein</fullName>
    </submittedName>
</protein>
<evidence type="ECO:0000313" key="4">
    <source>
        <dbReference type="WBParaSite" id="SCUD_0001117301-mRNA-1"/>
    </source>
</evidence>
<gene>
    <name evidence="2" type="ORF">SCUD_LOCUS11173</name>
</gene>
<accession>A0A183K844</accession>
<dbReference type="WBParaSite" id="SCUD_0001117301-mRNA-1">
    <property type="protein sequence ID" value="SCUD_0001117301-mRNA-1"/>
    <property type="gene ID" value="SCUD_0001117301"/>
</dbReference>
<sequence>MWRKLGQLPKRHPDDKNVYSQLSTQNTSDPLARNYQQQQPTMGEDKPDSSGEGSEEEVILVDGTYIEESTELRHKASSHLEYSRSKEKWKIKEQIATRNGDRYEKNKQQLDRTAKEGSGQSVLENTVRRPMLHRRGGGESQA</sequence>
<dbReference type="EMBL" id="UZAK01034239">
    <property type="protein sequence ID" value="VDP43385.1"/>
    <property type="molecule type" value="Genomic_DNA"/>
</dbReference>
<proteinExistence type="predicted"/>
<dbReference type="Proteomes" id="UP000279833">
    <property type="component" value="Unassembled WGS sequence"/>
</dbReference>